<gene>
    <name evidence="10" type="ORF">SAMN04488116_0252</name>
</gene>
<keyword evidence="1" id="KW-0436">Ligase</keyword>
<evidence type="ECO:0000256" key="2">
    <source>
        <dbReference type="ARBA" id="ARBA00022723"/>
    </source>
</evidence>
<proteinExistence type="predicted"/>
<dbReference type="InterPro" id="IPR005481">
    <property type="entry name" value="BC-like_N"/>
</dbReference>
<dbReference type="SUPFAM" id="SSF52440">
    <property type="entry name" value="PreATP-grasp domain"/>
    <property type="match status" value="1"/>
</dbReference>
<dbReference type="GO" id="GO:0005524">
    <property type="term" value="F:ATP binding"/>
    <property type="evidence" value="ECO:0007669"/>
    <property type="project" value="UniProtKB-UniRule"/>
</dbReference>
<dbReference type="InterPro" id="IPR005479">
    <property type="entry name" value="CPAse_ATP-bd"/>
</dbReference>
<keyword evidence="5" id="KW-0460">Magnesium</keyword>
<keyword evidence="3 7" id="KW-0547">Nucleotide-binding</keyword>
<evidence type="ECO:0000256" key="6">
    <source>
        <dbReference type="ARBA" id="ARBA00023267"/>
    </source>
</evidence>
<dbReference type="Pfam" id="PF02785">
    <property type="entry name" value="Biotin_carb_C"/>
    <property type="match status" value="1"/>
</dbReference>
<keyword evidence="6" id="KW-0092">Biotin</keyword>
<accession>A0A1M5HWI1</accession>
<keyword evidence="4 7" id="KW-0067">ATP-binding</keyword>
<dbReference type="InterPro" id="IPR016185">
    <property type="entry name" value="PreATP-grasp_dom_sf"/>
</dbReference>
<protein>
    <submittedName>
        <fullName evidence="10">Propionyl-CoA carboxylase alpha chain</fullName>
    </submittedName>
</protein>
<dbReference type="GO" id="GO:0046872">
    <property type="term" value="F:metal ion binding"/>
    <property type="evidence" value="ECO:0007669"/>
    <property type="project" value="UniProtKB-KW"/>
</dbReference>
<dbReference type="GO" id="GO:0016874">
    <property type="term" value="F:ligase activity"/>
    <property type="evidence" value="ECO:0007669"/>
    <property type="project" value="UniProtKB-KW"/>
</dbReference>
<evidence type="ECO:0000313" key="10">
    <source>
        <dbReference type="EMBL" id="SHG20304.1"/>
    </source>
</evidence>
<dbReference type="PROSITE" id="PS50979">
    <property type="entry name" value="BC"/>
    <property type="match status" value="1"/>
</dbReference>
<dbReference type="InterPro" id="IPR011764">
    <property type="entry name" value="Biotin_carboxylation_dom"/>
</dbReference>
<dbReference type="InterPro" id="IPR005482">
    <property type="entry name" value="Biotin_COase_C"/>
</dbReference>
<dbReference type="STRING" id="570519.SAMN04488116_0252"/>
<dbReference type="Proteomes" id="UP000184532">
    <property type="component" value="Unassembled WGS sequence"/>
</dbReference>
<dbReference type="PROSITE" id="PS00867">
    <property type="entry name" value="CPSASE_2"/>
    <property type="match status" value="1"/>
</dbReference>
<dbReference type="PROSITE" id="PS50975">
    <property type="entry name" value="ATP_GRASP"/>
    <property type="match status" value="1"/>
</dbReference>
<dbReference type="FunFam" id="3.30.470.20:FF:000028">
    <property type="entry name" value="Methylcrotonoyl-CoA carboxylase subunit alpha, mitochondrial"/>
    <property type="match status" value="1"/>
</dbReference>
<dbReference type="NCBIfam" id="NF006367">
    <property type="entry name" value="PRK08591.1"/>
    <property type="match status" value="1"/>
</dbReference>
<dbReference type="PANTHER" id="PTHR18866">
    <property type="entry name" value="CARBOXYLASE:PYRUVATE/ACETYL-COA/PROPIONYL-COA CARBOXYLASE"/>
    <property type="match status" value="1"/>
</dbReference>
<dbReference type="Pfam" id="PF02786">
    <property type="entry name" value="CPSase_L_D2"/>
    <property type="match status" value="1"/>
</dbReference>
<dbReference type="PROSITE" id="PS00866">
    <property type="entry name" value="CPSASE_1"/>
    <property type="match status" value="1"/>
</dbReference>
<keyword evidence="11" id="KW-1185">Reference proteome</keyword>
<dbReference type="SMART" id="SM00878">
    <property type="entry name" value="Biotin_carb_C"/>
    <property type="match status" value="1"/>
</dbReference>
<dbReference type="RefSeq" id="WP_073176103.1">
    <property type="nucleotide sequence ID" value="NZ_FQWL01000001.1"/>
</dbReference>
<evidence type="ECO:0000256" key="3">
    <source>
        <dbReference type="ARBA" id="ARBA00022741"/>
    </source>
</evidence>
<evidence type="ECO:0000256" key="1">
    <source>
        <dbReference type="ARBA" id="ARBA00022598"/>
    </source>
</evidence>
<evidence type="ECO:0000313" key="11">
    <source>
        <dbReference type="Proteomes" id="UP000184532"/>
    </source>
</evidence>
<dbReference type="AlphaFoldDB" id="A0A1M5HWI1"/>
<dbReference type="InterPro" id="IPR011761">
    <property type="entry name" value="ATP-grasp"/>
</dbReference>
<dbReference type="Pfam" id="PF00289">
    <property type="entry name" value="Biotin_carb_N"/>
    <property type="match status" value="1"/>
</dbReference>
<dbReference type="OrthoDB" id="9807469at2"/>
<dbReference type="FunFam" id="3.40.50.20:FF:000010">
    <property type="entry name" value="Propionyl-CoA carboxylase subunit alpha"/>
    <property type="match status" value="1"/>
</dbReference>
<evidence type="ECO:0000259" key="9">
    <source>
        <dbReference type="PROSITE" id="PS50979"/>
    </source>
</evidence>
<evidence type="ECO:0000259" key="8">
    <source>
        <dbReference type="PROSITE" id="PS50975"/>
    </source>
</evidence>
<feature type="domain" description="ATP-grasp" evidence="8">
    <location>
        <begin position="119"/>
        <end position="316"/>
    </location>
</feature>
<dbReference type="SUPFAM" id="SSF51246">
    <property type="entry name" value="Rudiment single hybrid motif"/>
    <property type="match status" value="1"/>
</dbReference>
<reference evidence="11" key="1">
    <citation type="submission" date="2016-11" db="EMBL/GenBank/DDBJ databases">
        <authorList>
            <person name="Varghese N."/>
            <person name="Submissions S."/>
        </authorList>
    </citation>
    <scope>NUCLEOTIDE SEQUENCE [LARGE SCALE GENOMIC DNA]</scope>
    <source>
        <strain evidence="11">DSM 22638</strain>
    </source>
</reference>
<organism evidence="10 11">
    <name type="scientific">Flagellimonas flava</name>
    <dbReference type="NCBI Taxonomy" id="570519"/>
    <lineage>
        <taxon>Bacteria</taxon>
        <taxon>Pseudomonadati</taxon>
        <taxon>Bacteroidota</taxon>
        <taxon>Flavobacteriia</taxon>
        <taxon>Flavobacteriales</taxon>
        <taxon>Flavobacteriaceae</taxon>
        <taxon>Flagellimonas</taxon>
    </lineage>
</organism>
<dbReference type="InterPro" id="IPR011054">
    <property type="entry name" value="Rudment_hybrid_motif"/>
</dbReference>
<dbReference type="FunFam" id="3.30.1490.20:FF:000018">
    <property type="entry name" value="Biotin carboxylase"/>
    <property type="match status" value="1"/>
</dbReference>
<dbReference type="SUPFAM" id="SSF56059">
    <property type="entry name" value="Glutathione synthetase ATP-binding domain-like"/>
    <property type="match status" value="1"/>
</dbReference>
<evidence type="ECO:0000256" key="4">
    <source>
        <dbReference type="ARBA" id="ARBA00022840"/>
    </source>
</evidence>
<sequence>MKKILVANRGEIAIRVMRTAKKMGIRTVAVFSEIDRNAPHVRFADEAVCIGAAPSNQSYLLGDKIIEVAKNLHVDGIHPGYGFLSENADFAEAVEKNGITFIGPKSKAIRIMGSKLAAKEAVKKYDIPMVPGIDEAITDVTKAKTIAKEIGYPVLIKASAGGGGKGMRIVEKEKDLASGMERAISEATSAFGDGAVFVEKYVTSPRHIEIQVMADTHGNVLHFFERECSVQRRHQKVVEEAPSSILTPELRNEMGIAATKVAKACDYVGAGTVEFLMDADLNFYFLEMNTRLQVEHPVTELISGVDLVELQIKVARGETLPMKQEELKIHGHAVELRVYAEDPLNDFLPSVGTLETYILPKGEGIRVDNGFDEGMDIPIYYDPMLSKLIAYGKTREEAIELMLEAIQNYKVKGVQTTLPFGTFVFGHEAFRSGNFDTHFVKNYYAPEAIQEKSRKEAEVAALMALYQYLNDQKIVQLPAN</sequence>
<feature type="domain" description="Biotin carboxylation" evidence="9">
    <location>
        <begin position="1"/>
        <end position="445"/>
    </location>
</feature>
<dbReference type="InterPro" id="IPR050856">
    <property type="entry name" value="Biotin_carboxylase_complex"/>
</dbReference>
<dbReference type="EMBL" id="FQWL01000001">
    <property type="protein sequence ID" value="SHG20304.1"/>
    <property type="molecule type" value="Genomic_DNA"/>
</dbReference>
<dbReference type="PANTHER" id="PTHR18866:SF33">
    <property type="entry name" value="METHYLCROTONOYL-COA CARBOXYLASE SUBUNIT ALPHA, MITOCHONDRIAL-RELATED"/>
    <property type="match status" value="1"/>
</dbReference>
<dbReference type="Gene3D" id="3.30.470.20">
    <property type="entry name" value="ATP-grasp fold, B domain"/>
    <property type="match status" value="1"/>
</dbReference>
<evidence type="ECO:0000256" key="5">
    <source>
        <dbReference type="ARBA" id="ARBA00022842"/>
    </source>
</evidence>
<evidence type="ECO:0000256" key="7">
    <source>
        <dbReference type="PROSITE-ProRule" id="PRU00409"/>
    </source>
</evidence>
<keyword evidence="2" id="KW-0479">Metal-binding</keyword>
<name>A0A1M5HWI1_9FLAO</name>